<accession>A0AAX6NCE0</accession>
<reference evidence="2" key="2">
    <citation type="submission" date="2022-12" db="EMBL/GenBank/DDBJ databases">
        <authorList>
            <person name="Dechsakulwatana C."/>
            <person name="Rungsihiranrut A."/>
            <person name="Muangchinda C."/>
            <person name="Ningthoujam R."/>
            <person name="Klankeo P."/>
            <person name="Pinyakong O."/>
        </authorList>
    </citation>
    <scope>NUCLEOTIDE SEQUENCE</scope>
    <source>
        <strain evidence="2">TL01-2</strain>
    </source>
</reference>
<organism evidence="2 3">
    <name type="scientific">Priestia aryabhattai</name>
    <name type="common">Bacillus aryabhattai</name>
    <dbReference type="NCBI Taxonomy" id="412384"/>
    <lineage>
        <taxon>Bacteria</taxon>
        <taxon>Bacillati</taxon>
        <taxon>Bacillota</taxon>
        <taxon>Bacilli</taxon>
        <taxon>Bacillales</taxon>
        <taxon>Bacillaceae</taxon>
        <taxon>Priestia</taxon>
    </lineage>
</organism>
<feature type="transmembrane region" description="Helical" evidence="1">
    <location>
        <begin position="16"/>
        <end position="34"/>
    </location>
</feature>
<dbReference type="RefSeq" id="WP_316910808.1">
    <property type="nucleotide sequence ID" value="NZ_JAPTGD010000002.1"/>
</dbReference>
<sequence>MKSLQNLSFKENSKEIIVSTILIFFLAFCVSLLFPDVRHHIVFWFNNLTYKFDGAIGQPALSNKDSESLGLKNETW</sequence>
<dbReference type="AlphaFoldDB" id="A0AAX6NCE0"/>
<protein>
    <submittedName>
        <fullName evidence="2">Uncharacterized protein</fullName>
    </submittedName>
</protein>
<keyword evidence="1" id="KW-1133">Transmembrane helix</keyword>
<reference evidence="2" key="1">
    <citation type="journal article" date="2022" name="J Environ Chem Eng">
        <title>Biodegradation of petroleum oil using a constructed nonpathogenic and heavy metal-tolerant bacterial consortium isolated from marine sponges.</title>
        <authorList>
            <person name="Dechsakulwatana C."/>
            <person name="Rungsihiranrut A."/>
            <person name="Muangchinda C."/>
            <person name="Ningthoujam R."/>
            <person name="Klankeo P."/>
            <person name="Pinyakong O."/>
        </authorList>
    </citation>
    <scope>NUCLEOTIDE SEQUENCE</scope>
    <source>
        <strain evidence="2">TL01-2</strain>
    </source>
</reference>
<gene>
    <name evidence="2" type="ORF">O0Q50_20615</name>
</gene>
<dbReference type="EMBL" id="JAPTGD010000002">
    <property type="protein sequence ID" value="MDU9693583.1"/>
    <property type="molecule type" value="Genomic_DNA"/>
</dbReference>
<proteinExistence type="predicted"/>
<evidence type="ECO:0000313" key="2">
    <source>
        <dbReference type="EMBL" id="MDU9693583.1"/>
    </source>
</evidence>
<comment type="caution">
    <text evidence="2">The sequence shown here is derived from an EMBL/GenBank/DDBJ whole genome shotgun (WGS) entry which is preliminary data.</text>
</comment>
<name>A0AAX6NCE0_PRIAR</name>
<evidence type="ECO:0000313" key="3">
    <source>
        <dbReference type="Proteomes" id="UP001269400"/>
    </source>
</evidence>
<keyword evidence="1" id="KW-0812">Transmembrane</keyword>
<dbReference type="Proteomes" id="UP001269400">
    <property type="component" value="Unassembled WGS sequence"/>
</dbReference>
<keyword evidence="1" id="KW-0472">Membrane</keyword>
<evidence type="ECO:0000256" key="1">
    <source>
        <dbReference type="SAM" id="Phobius"/>
    </source>
</evidence>